<evidence type="ECO:0000256" key="1">
    <source>
        <dbReference type="SAM" id="MobiDB-lite"/>
    </source>
</evidence>
<dbReference type="AlphaFoldDB" id="A0A974CY63"/>
<proteinExistence type="predicted"/>
<dbReference type="EMBL" id="CM004474">
    <property type="protein sequence ID" value="OCT81577.1"/>
    <property type="molecule type" value="Genomic_DNA"/>
</dbReference>
<evidence type="ECO:0000313" key="2">
    <source>
        <dbReference type="EMBL" id="OCT81577.1"/>
    </source>
</evidence>
<feature type="region of interest" description="Disordered" evidence="1">
    <location>
        <begin position="84"/>
        <end position="103"/>
    </location>
</feature>
<gene>
    <name evidence="2" type="ORF">XELAEV_18028401mg</name>
</gene>
<dbReference type="Proteomes" id="UP000694892">
    <property type="component" value="Chromosome 5L"/>
</dbReference>
<evidence type="ECO:0000313" key="3">
    <source>
        <dbReference type="Proteomes" id="UP000694892"/>
    </source>
</evidence>
<organism evidence="2 3">
    <name type="scientific">Xenopus laevis</name>
    <name type="common">African clawed frog</name>
    <dbReference type="NCBI Taxonomy" id="8355"/>
    <lineage>
        <taxon>Eukaryota</taxon>
        <taxon>Metazoa</taxon>
        <taxon>Chordata</taxon>
        <taxon>Craniata</taxon>
        <taxon>Vertebrata</taxon>
        <taxon>Euteleostomi</taxon>
        <taxon>Amphibia</taxon>
        <taxon>Batrachia</taxon>
        <taxon>Anura</taxon>
        <taxon>Pipoidea</taxon>
        <taxon>Pipidae</taxon>
        <taxon>Xenopodinae</taxon>
        <taxon>Xenopus</taxon>
        <taxon>Xenopus</taxon>
    </lineage>
</organism>
<name>A0A974CY63_XENLA</name>
<protein>
    <submittedName>
        <fullName evidence="2">Uncharacterized protein</fullName>
    </submittedName>
</protein>
<sequence>MGTQWLNISSLYKKLCASLRYATWVLSHNMVCIPFTSIYTIHLPTEQASAHPCVHDEADGNYLFVMKQFFGDICFCAGNEKERRQIPPPANEPMMPVSVNRAH</sequence>
<reference evidence="3" key="1">
    <citation type="journal article" date="2016" name="Nature">
        <title>Genome evolution in the allotetraploid frog Xenopus laevis.</title>
        <authorList>
            <person name="Session A.M."/>
            <person name="Uno Y."/>
            <person name="Kwon T."/>
            <person name="Chapman J.A."/>
            <person name="Toyoda A."/>
            <person name="Takahashi S."/>
            <person name="Fukui A."/>
            <person name="Hikosaka A."/>
            <person name="Suzuki A."/>
            <person name="Kondo M."/>
            <person name="van Heeringen S.J."/>
            <person name="Quigley I."/>
            <person name="Heinz S."/>
            <person name="Ogino H."/>
            <person name="Ochi H."/>
            <person name="Hellsten U."/>
            <person name="Lyons J.B."/>
            <person name="Simakov O."/>
            <person name="Putnam N."/>
            <person name="Stites J."/>
            <person name="Kuroki Y."/>
            <person name="Tanaka T."/>
            <person name="Michiue T."/>
            <person name="Watanabe M."/>
            <person name="Bogdanovic O."/>
            <person name="Lister R."/>
            <person name="Georgiou G."/>
            <person name="Paranjpe S.S."/>
            <person name="van Kruijsbergen I."/>
            <person name="Shu S."/>
            <person name="Carlson J."/>
            <person name="Kinoshita T."/>
            <person name="Ohta Y."/>
            <person name="Mawaribuchi S."/>
            <person name="Jenkins J."/>
            <person name="Grimwood J."/>
            <person name="Schmutz J."/>
            <person name="Mitros T."/>
            <person name="Mozaffari S.V."/>
            <person name="Suzuki Y."/>
            <person name="Haramoto Y."/>
            <person name="Yamamoto T.S."/>
            <person name="Takagi C."/>
            <person name="Heald R."/>
            <person name="Miller K."/>
            <person name="Haudenschild C."/>
            <person name="Kitzman J."/>
            <person name="Nakayama T."/>
            <person name="Izutsu Y."/>
            <person name="Robert J."/>
            <person name="Fortriede J."/>
            <person name="Burns K."/>
            <person name="Lotay V."/>
            <person name="Karimi K."/>
            <person name="Yasuoka Y."/>
            <person name="Dichmann D.S."/>
            <person name="Flajnik M.F."/>
            <person name="Houston D.W."/>
            <person name="Shendure J."/>
            <person name="DuPasquier L."/>
            <person name="Vize P.D."/>
            <person name="Zorn A.M."/>
            <person name="Ito M."/>
            <person name="Marcotte E.M."/>
            <person name="Wallingford J.B."/>
            <person name="Ito Y."/>
            <person name="Asashima M."/>
            <person name="Ueno N."/>
            <person name="Matsuda Y."/>
            <person name="Veenstra G.J."/>
            <person name="Fujiyama A."/>
            <person name="Harland R.M."/>
            <person name="Taira M."/>
            <person name="Rokhsar D.S."/>
        </authorList>
    </citation>
    <scope>NUCLEOTIDE SEQUENCE [LARGE SCALE GENOMIC DNA]</scope>
    <source>
        <strain evidence="3">J</strain>
    </source>
</reference>
<accession>A0A974CY63</accession>